<dbReference type="InterPro" id="IPR013762">
    <property type="entry name" value="Integrase-like_cat_sf"/>
</dbReference>
<dbReference type="PROSITE" id="PS51898">
    <property type="entry name" value="TYR_RECOMBINASE"/>
    <property type="match status" value="1"/>
</dbReference>
<dbReference type="InterPro" id="IPR011010">
    <property type="entry name" value="DNA_brk_join_enz"/>
</dbReference>
<dbReference type="EMBL" id="QJJU01000002">
    <property type="protein sequence ID" value="PXX11881.1"/>
    <property type="molecule type" value="Genomic_DNA"/>
</dbReference>
<dbReference type="PROSITE" id="PS51900">
    <property type="entry name" value="CB"/>
    <property type="match status" value="1"/>
</dbReference>
<organism evidence="6 7">
    <name type="scientific">Mycolicibacterium moriokaense</name>
    <dbReference type="NCBI Taxonomy" id="39691"/>
    <lineage>
        <taxon>Bacteria</taxon>
        <taxon>Bacillati</taxon>
        <taxon>Actinomycetota</taxon>
        <taxon>Actinomycetes</taxon>
        <taxon>Mycobacteriales</taxon>
        <taxon>Mycobacteriaceae</taxon>
        <taxon>Mycolicibacterium</taxon>
    </lineage>
</organism>
<evidence type="ECO:0000313" key="7">
    <source>
        <dbReference type="Proteomes" id="UP000247781"/>
    </source>
</evidence>
<evidence type="ECO:0000259" key="4">
    <source>
        <dbReference type="PROSITE" id="PS51898"/>
    </source>
</evidence>
<keyword evidence="1 3" id="KW-0238">DNA-binding</keyword>
<evidence type="ECO:0000256" key="2">
    <source>
        <dbReference type="ARBA" id="ARBA00023172"/>
    </source>
</evidence>
<dbReference type="PANTHER" id="PTHR30349">
    <property type="entry name" value="PHAGE INTEGRASE-RELATED"/>
    <property type="match status" value="1"/>
</dbReference>
<dbReference type="RefSeq" id="WP_235658223.1">
    <property type="nucleotide sequence ID" value="NZ_QJJU01000002.1"/>
</dbReference>
<sequence length="350" mass="38150">MNGDTPAESRARHHARRCGLRLSKRGGAIELLDGDTAVCRGDIADIEAYIEAKHPRRRPGGKPKPECAVPPAWAQIVDDYVLSLVAAGLPPSTLALRRIQLVRMARDLGSSPADVTADTLVAWFGNCTGWTTETRRSYRAAIRGFWRWAYRTKRVAEHLADELPKVRERRRAPRPAPDHVWQAALEAADARTTLMLRLAAEVGMRRGEVSRVHTRDLLEGGGGAQLVVKGKGDKERIVPISESLAEAISLGASGHTPGAPTGGWLFPNGTGGHLTAHHVGSLVVRVLPSHWTMHTLRHRAASRAYRGTRNLRAVQQLLGHSSVGTTEFYCAVDDFEIRAAMEAAHAGVRS</sequence>
<protein>
    <submittedName>
        <fullName evidence="6">Site-specific recombinase XerD</fullName>
    </submittedName>
</protein>
<evidence type="ECO:0000259" key="5">
    <source>
        <dbReference type="PROSITE" id="PS51900"/>
    </source>
</evidence>
<dbReference type="GO" id="GO:0015074">
    <property type="term" value="P:DNA integration"/>
    <property type="evidence" value="ECO:0007669"/>
    <property type="project" value="InterPro"/>
</dbReference>
<accession>A0A318HL28</accession>
<evidence type="ECO:0000313" key="6">
    <source>
        <dbReference type="EMBL" id="PXX11881.1"/>
    </source>
</evidence>
<keyword evidence="7" id="KW-1185">Reference proteome</keyword>
<dbReference type="GO" id="GO:0006310">
    <property type="term" value="P:DNA recombination"/>
    <property type="evidence" value="ECO:0007669"/>
    <property type="project" value="UniProtKB-KW"/>
</dbReference>
<dbReference type="Pfam" id="PF00589">
    <property type="entry name" value="Phage_integrase"/>
    <property type="match status" value="1"/>
</dbReference>
<dbReference type="InterPro" id="IPR002104">
    <property type="entry name" value="Integrase_catalytic"/>
</dbReference>
<proteinExistence type="predicted"/>
<dbReference type="GO" id="GO:0003677">
    <property type="term" value="F:DNA binding"/>
    <property type="evidence" value="ECO:0007669"/>
    <property type="project" value="UniProtKB-UniRule"/>
</dbReference>
<gene>
    <name evidence="6" type="ORF">C8E89_1025</name>
</gene>
<dbReference type="InterPro" id="IPR044068">
    <property type="entry name" value="CB"/>
</dbReference>
<evidence type="ECO:0000256" key="3">
    <source>
        <dbReference type="PROSITE-ProRule" id="PRU01248"/>
    </source>
</evidence>
<name>A0A318HL28_9MYCO</name>
<dbReference type="PANTHER" id="PTHR30349:SF64">
    <property type="entry name" value="PROPHAGE INTEGRASE INTD-RELATED"/>
    <property type="match status" value="1"/>
</dbReference>
<reference evidence="7" key="1">
    <citation type="submission" date="2018-05" db="EMBL/GenBank/DDBJ databases">
        <authorList>
            <person name="Deangelis K."/>
            <person name="Huntemann M."/>
            <person name="Clum A."/>
            <person name="Pillay M."/>
            <person name="Palaniappan K."/>
            <person name="Varghese N."/>
            <person name="Mikhailova N."/>
            <person name="Stamatis D."/>
            <person name="Reddy T."/>
            <person name="Daum C."/>
            <person name="Shapiro N."/>
            <person name="Ivanova N."/>
            <person name="Kyrpides N."/>
            <person name="Woyke T."/>
        </authorList>
    </citation>
    <scope>NUCLEOTIDE SEQUENCE [LARGE SCALE GENOMIC DNA]</scope>
    <source>
        <strain evidence="7">GAS496</strain>
    </source>
</reference>
<feature type="domain" description="Tyr recombinase" evidence="4">
    <location>
        <begin position="171"/>
        <end position="342"/>
    </location>
</feature>
<dbReference type="Gene3D" id="1.10.443.10">
    <property type="entry name" value="Intergrase catalytic core"/>
    <property type="match status" value="1"/>
</dbReference>
<dbReference type="AlphaFoldDB" id="A0A318HL28"/>
<evidence type="ECO:0000256" key="1">
    <source>
        <dbReference type="ARBA" id="ARBA00023125"/>
    </source>
</evidence>
<dbReference type="SUPFAM" id="SSF56349">
    <property type="entry name" value="DNA breaking-rejoining enzymes"/>
    <property type="match status" value="1"/>
</dbReference>
<comment type="caution">
    <text evidence="6">The sequence shown here is derived from an EMBL/GenBank/DDBJ whole genome shotgun (WGS) entry which is preliminary data.</text>
</comment>
<keyword evidence="2" id="KW-0233">DNA recombination</keyword>
<dbReference type="InterPro" id="IPR050090">
    <property type="entry name" value="Tyrosine_recombinase_XerCD"/>
</dbReference>
<dbReference type="Proteomes" id="UP000247781">
    <property type="component" value="Unassembled WGS sequence"/>
</dbReference>
<reference evidence="6 7" key="2">
    <citation type="submission" date="2018-06" db="EMBL/GenBank/DDBJ databases">
        <title>Sequencing of bacterial isolates from soil warming experiment in Harvard Forest, Massachusetts, USA.</title>
        <authorList>
            <person name="Deangelis K.PhD."/>
        </authorList>
    </citation>
    <scope>NUCLEOTIDE SEQUENCE [LARGE SCALE GENOMIC DNA]</scope>
    <source>
        <strain evidence="6 7">GAS496</strain>
    </source>
</reference>
<feature type="domain" description="Core-binding (CB)" evidence="5">
    <location>
        <begin position="71"/>
        <end position="150"/>
    </location>
</feature>